<proteinExistence type="predicted"/>
<feature type="compositionally biased region" description="Basic and acidic residues" evidence="1">
    <location>
        <begin position="91"/>
        <end position="103"/>
    </location>
</feature>
<evidence type="ECO:0000256" key="1">
    <source>
        <dbReference type="SAM" id="MobiDB-lite"/>
    </source>
</evidence>
<dbReference type="WBParaSite" id="PSAMB.scaffold2041size25845.g16159.t1">
    <property type="protein sequence ID" value="PSAMB.scaffold2041size25845.g16159.t1"/>
    <property type="gene ID" value="PSAMB.scaffold2041size25845.g16159"/>
</dbReference>
<dbReference type="Proteomes" id="UP000887566">
    <property type="component" value="Unplaced"/>
</dbReference>
<protein>
    <submittedName>
        <fullName evidence="3">Uncharacterized protein</fullName>
    </submittedName>
</protein>
<name>A0A914VHV4_9BILA</name>
<organism evidence="2 3">
    <name type="scientific">Plectus sambesii</name>
    <dbReference type="NCBI Taxonomy" id="2011161"/>
    <lineage>
        <taxon>Eukaryota</taxon>
        <taxon>Metazoa</taxon>
        <taxon>Ecdysozoa</taxon>
        <taxon>Nematoda</taxon>
        <taxon>Chromadorea</taxon>
        <taxon>Plectida</taxon>
        <taxon>Plectina</taxon>
        <taxon>Plectoidea</taxon>
        <taxon>Plectidae</taxon>
        <taxon>Plectus</taxon>
    </lineage>
</organism>
<feature type="region of interest" description="Disordered" evidence="1">
    <location>
        <begin position="33"/>
        <end position="56"/>
    </location>
</feature>
<reference evidence="3" key="1">
    <citation type="submission" date="2022-11" db="UniProtKB">
        <authorList>
            <consortium name="WormBaseParasite"/>
        </authorList>
    </citation>
    <scope>IDENTIFICATION</scope>
</reference>
<accession>A0A914VHV4</accession>
<feature type="region of interest" description="Disordered" evidence="1">
    <location>
        <begin position="76"/>
        <end position="122"/>
    </location>
</feature>
<sequence>MCGASTADGAVDGAPTAPSVYFYSKRGTGRTAAAVKGRNDDGGGGGGNAVSRRGGRVARTMARAGRLVTRTHDFFSASPVGLPPPRTLMADGRRESRISEKQRCTRPANSHWPTTSRRPEWE</sequence>
<dbReference type="AlphaFoldDB" id="A0A914VHV4"/>
<keyword evidence="2" id="KW-1185">Reference proteome</keyword>
<evidence type="ECO:0000313" key="3">
    <source>
        <dbReference type="WBParaSite" id="PSAMB.scaffold2041size25845.g16159.t1"/>
    </source>
</evidence>
<feature type="compositionally biased region" description="Polar residues" evidence="1">
    <location>
        <begin position="107"/>
        <end position="116"/>
    </location>
</feature>
<evidence type="ECO:0000313" key="2">
    <source>
        <dbReference type="Proteomes" id="UP000887566"/>
    </source>
</evidence>